<dbReference type="GO" id="GO:0000422">
    <property type="term" value="P:autophagy of mitochondrion"/>
    <property type="evidence" value="ECO:0007669"/>
    <property type="project" value="TreeGrafter"/>
</dbReference>
<dbReference type="PANTHER" id="PTHR24348">
    <property type="entry name" value="SERINE/THREONINE-PROTEIN KINASE UNC-51-RELATED"/>
    <property type="match status" value="1"/>
</dbReference>
<dbReference type="GO" id="GO:0034727">
    <property type="term" value="P:piecemeal microautophagy of the nucleus"/>
    <property type="evidence" value="ECO:0007669"/>
    <property type="project" value="TreeGrafter"/>
</dbReference>
<dbReference type="GO" id="GO:0005776">
    <property type="term" value="C:autophagosome"/>
    <property type="evidence" value="ECO:0007669"/>
    <property type="project" value="TreeGrafter"/>
</dbReference>
<dbReference type="GO" id="GO:0061709">
    <property type="term" value="P:reticulophagy"/>
    <property type="evidence" value="ECO:0007669"/>
    <property type="project" value="TreeGrafter"/>
</dbReference>
<feature type="domain" description="Protein kinase" evidence="11">
    <location>
        <begin position="9"/>
        <end position="271"/>
    </location>
</feature>
<accession>A0AAV6GCP8</accession>
<evidence type="ECO:0000256" key="9">
    <source>
        <dbReference type="PROSITE-ProRule" id="PRU10141"/>
    </source>
</evidence>
<dbReference type="EMBL" id="JADWDJ010000012">
    <property type="protein sequence ID" value="KAG5272899.1"/>
    <property type="molecule type" value="Genomic_DNA"/>
</dbReference>
<feature type="region of interest" description="Disordered" evidence="10">
    <location>
        <begin position="322"/>
        <end position="353"/>
    </location>
</feature>
<evidence type="ECO:0000256" key="10">
    <source>
        <dbReference type="SAM" id="MobiDB-lite"/>
    </source>
</evidence>
<dbReference type="InterPro" id="IPR022708">
    <property type="entry name" value="Atg1-like_tMIT"/>
</dbReference>
<evidence type="ECO:0000256" key="5">
    <source>
        <dbReference type="ARBA" id="ARBA00022741"/>
    </source>
</evidence>
<keyword evidence="4" id="KW-0808">Transferase</keyword>
<evidence type="ECO:0000313" key="12">
    <source>
        <dbReference type="EMBL" id="KAG5272899.1"/>
    </source>
</evidence>
<protein>
    <recommendedName>
        <fullName evidence="1">non-specific serine/threonine protein kinase</fullName>
        <ecNumber evidence="1">2.7.11.1</ecNumber>
    </recommendedName>
</protein>
<dbReference type="GO" id="GO:0005829">
    <property type="term" value="C:cytosol"/>
    <property type="evidence" value="ECO:0007669"/>
    <property type="project" value="TreeGrafter"/>
</dbReference>
<dbReference type="InterPro" id="IPR008271">
    <property type="entry name" value="Ser/Thr_kinase_AS"/>
</dbReference>
<gene>
    <name evidence="12" type="ORF">AALO_G00170530</name>
</gene>
<feature type="region of interest" description="Disordered" evidence="10">
    <location>
        <begin position="450"/>
        <end position="544"/>
    </location>
</feature>
<evidence type="ECO:0000256" key="6">
    <source>
        <dbReference type="ARBA" id="ARBA00022777"/>
    </source>
</evidence>
<feature type="compositionally biased region" description="Gly residues" evidence="10">
    <location>
        <begin position="338"/>
        <end position="347"/>
    </location>
</feature>
<dbReference type="FunFam" id="3.30.200.20:FF:000149">
    <property type="entry name" value="serine/threonine-protein kinase unc-51 isoform X1"/>
    <property type="match status" value="1"/>
</dbReference>
<dbReference type="AlphaFoldDB" id="A0AAV6GCP8"/>
<dbReference type="Pfam" id="PF00069">
    <property type="entry name" value="Pkinase"/>
    <property type="match status" value="1"/>
</dbReference>
<dbReference type="Pfam" id="PF21127">
    <property type="entry name" value="ATG1-like_MIT2"/>
    <property type="match status" value="1"/>
</dbReference>
<dbReference type="InterPro" id="IPR048941">
    <property type="entry name" value="ATG1-like_MIT2"/>
</dbReference>
<feature type="compositionally biased region" description="Low complexity" evidence="10">
    <location>
        <begin position="755"/>
        <end position="767"/>
    </location>
</feature>
<dbReference type="FunFam" id="1.10.510.10:FF:000128">
    <property type="entry name" value="serine/threonine-protein kinase ULK2 isoform X2"/>
    <property type="match status" value="1"/>
</dbReference>
<name>A0AAV6GCP8_9TELE</name>
<sequence>METVGKFEFSRKDLIGHGAFAVVFRGRHREKHDWEVAVKCINKKNLAKSQTLLGKEIKILKELKHENIVALYDFQETASSVYLVMEYCNGGDLADYLHAKGTLSEDTIRVFLLQIARAMRILQAKGIIHRDLKPQNILLSHPAGRKSHSNNTCIKIADFGFARHLQNNMMAATLCGSPMYMAPEVIMSQTYDAKADLWSIGTIVFQCLTGKAPFQASSPQDLRLFYEKNKNLSPNIPRETSSHLRQLLLGLLQRNHKDRMDFDEFFRHPFLEASSTMKKSTPVTLQCFPNSASASSCSSSSTSHLASPPQSLAEIQQLRAKPLPSPTQESPGSLLKDSGGGGGGGGSSKNSSCDTDDFVIVPAHFASDLAGEIPSSKVMQDSLMYSGSSLLASGGVGSQSKTPPRSPSYSGSPAPSGRLSECLASNYGNYGQSVPIPVPTQIHNYQRMEQNLQSPSQDSSPRLAPPVRRCSSGSSLAYGRTGPSPPHSGAYGSAPSSRRLSAGATKPFQLSPQVGTIPEMPGQTDRLGTDLGQLGAQSSGLDGRFQPQHQPKGLGTRLHSAPCLLEVGNGARQKIRKQYSDPVVAPQGGMMALRPLHSSPRLSELMQRSPLPTILGSPSRAMPPFEFPRPPSSPNMVTFLAQQGLIMASPSNRQAQGDTGPSSLLDRAEEGRGFGRSQSAGRLSDMLLMAAFGGPLGDRGSSENLSTDNSAIDITAPSAGGTMVVGSGSPARVVFTVGSPPSGSTPPQPSRTRKFSGSSSSISPAGSFTSRYHPTGICMEGFEGSSSPRYGFTDPISANLEGAVTFEAPELPEETLMEQEHTDTLRHLRFTLEFARCMVEVAGSRGGDRDQEQDHGGEPRDPSCSTLLQQQSMVADQISSLSREWSYAEQLVLYMKTAELLSSALHSAMEGIKEGKLYPSSTVKQVVRRLNDLYKSSVMSCRSLSARLERFFSRKHRLMDHINTITAERLLFSHTVQMVQTAALDEMFHQGELSVQRYHKALLLMEGLSMLLTEQADILSLSKCKQCIERRLTALQSGLCV</sequence>
<keyword evidence="2" id="KW-0723">Serine/threonine-protein kinase</keyword>
<dbReference type="EC" id="2.7.11.1" evidence="1"/>
<feature type="region of interest" description="Disordered" evidence="10">
    <location>
        <begin position="738"/>
        <end position="767"/>
    </location>
</feature>
<dbReference type="PROSITE" id="PS00107">
    <property type="entry name" value="PROTEIN_KINASE_ATP"/>
    <property type="match status" value="1"/>
</dbReference>
<dbReference type="GO" id="GO:0000045">
    <property type="term" value="P:autophagosome assembly"/>
    <property type="evidence" value="ECO:0007669"/>
    <property type="project" value="TreeGrafter"/>
</dbReference>
<evidence type="ECO:0000256" key="7">
    <source>
        <dbReference type="ARBA" id="ARBA00022840"/>
    </source>
</evidence>
<keyword evidence="7 9" id="KW-0067">ATP-binding</keyword>
<dbReference type="GO" id="GO:0004674">
    <property type="term" value="F:protein serine/threonine kinase activity"/>
    <property type="evidence" value="ECO:0007669"/>
    <property type="project" value="UniProtKB-KW"/>
</dbReference>
<dbReference type="Gene3D" id="1.10.510.10">
    <property type="entry name" value="Transferase(Phosphotransferase) domain 1"/>
    <property type="match status" value="1"/>
</dbReference>
<organism evidence="12 13">
    <name type="scientific">Alosa alosa</name>
    <name type="common">allis shad</name>
    <dbReference type="NCBI Taxonomy" id="278164"/>
    <lineage>
        <taxon>Eukaryota</taxon>
        <taxon>Metazoa</taxon>
        <taxon>Chordata</taxon>
        <taxon>Craniata</taxon>
        <taxon>Vertebrata</taxon>
        <taxon>Euteleostomi</taxon>
        <taxon>Actinopterygii</taxon>
        <taxon>Neopterygii</taxon>
        <taxon>Teleostei</taxon>
        <taxon>Clupei</taxon>
        <taxon>Clupeiformes</taxon>
        <taxon>Clupeoidei</taxon>
        <taxon>Clupeidae</taxon>
        <taxon>Alosa</taxon>
    </lineage>
</organism>
<keyword evidence="3" id="KW-0597">Phosphoprotein</keyword>
<dbReference type="GO" id="GO:0034045">
    <property type="term" value="C:phagophore assembly site membrane"/>
    <property type="evidence" value="ECO:0007669"/>
    <property type="project" value="TreeGrafter"/>
</dbReference>
<feature type="compositionally biased region" description="Polar residues" evidence="10">
    <location>
        <begin position="450"/>
        <end position="460"/>
    </location>
</feature>
<dbReference type="GO" id="GO:0042594">
    <property type="term" value="P:response to starvation"/>
    <property type="evidence" value="ECO:0007669"/>
    <property type="project" value="TreeGrafter"/>
</dbReference>
<feature type="compositionally biased region" description="Basic and acidic residues" evidence="10">
    <location>
        <begin position="846"/>
        <end position="861"/>
    </location>
</feature>
<dbReference type="InterPro" id="IPR011009">
    <property type="entry name" value="Kinase-like_dom_sf"/>
</dbReference>
<dbReference type="PANTHER" id="PTHR24348:SF19">
    <property type="entry name" value="SERINE_THREONINE-PROTEIN KINASE ULK1"/>
    <property type="match status" value="1"/>
</dbReference>
<evidence type="ECO:0000256" key="3">
    <source>
        <dbReference type="ARBA" id="ARBA00022553"/>
    </source>
</evidence>
<evidence type="ECO:0000256" key="4">
    <source>
        <dbReference type="ARBA" id="ARBA00022679"/>
    </source>
</evidence>
<dbReference type="Pfam" id="PF12063">
    <property type="entry name" value="ATG1-like_MIT1"/>
    <property type="match status" value="1"/>
</dbReference>
<evidence type="ECO:0000259" key="11">
    <source>
        <dbReference type="PROSITE" id="PS50011"/>
    </source>
</evidence>
<feature type="compositionally biased region" description="Low complexity" evidence="10">
    <location>
        <begin position="407"/>
        <end position="417"/>
    </location>
</feature>
<dbReference type="Proteomes" id="UP000823561">
    <property type="component" value="Chromosome 12"/>
</dbReference>
<dbReference type="SUPFAM" id="SSF56112">
    <property type="entry name" value="Protein kinase-like (PK-like)"/>
    <property type="match status" value="1"/>
</dbReference>
<feature type="binding site" evidence="9">
    <location>
        <position position="39"/>
    </location>
    <ligand>
        <name>ATP</name>
        <dbReference type="ChEBI" id="CHEBI:30616"/>
    </ligand>
</feature>
<keyword evidence="8" id="KW-0072">Autophagy</keyword>
<dbReference type="GO" id="GO:0005524">
    <property type="term" value="F:ATP binding"/>
    <property type="evidence" value="ECO:0007669"/>
    <property type="project" value="UniProtKB-UniRule"/>
</dbReference>
<dbReference type="SMART" id="SM00220">
    <property type="entry name" value="S_TKc"/>
    <property type="match status" value="1"/>
</dbReference>
<dbReference type="PROSITE" id="PS50011">
    <property type="entry name" value="PROTEIN_KINASE_DOM"/>
    <property type="match status" value="1"/>
</dbReference>
<dbReference type="CDD" id="cd14120">
    <property type="entry name" value="STKc_ULK1_2-like"/>
    <property type="match status" value="1"/>
</dbReference>
<dbReference type="Gene3D" id="3.30.200.20">
    <property type="entry name" value="Phosphorylase Kinase, domain 1"/>
    <property type="match status" value="1"/>
</dbReference>
<reference evidence="12" key="1">
    <citation type="submission" date="2020-10" db="EMBL/GenBank/DDBJ databases">
        <title>Chromosome-scale genome assembly of the Allis shad, Alosa alosa.</title>
        <authorList>
            <person name="Margot Z."/>
            <person name="Christophe K."/>
            <person name="Cabau C."/>
            <person name="Louis A."/>
            <person name="Berthelot C."/>
            <person name="Parey E."/>
            <person name="Roest Crollius H."/>
            <person name="Montfort J."/>
            <person name="Robinson-Rechavi M."/>
            <person name="Bucao C."/>
            <person name="Bouchez O."/>
            <person name="Gislard M."/>
            <person name="Lluch J."/>
            <person name="Milhes M."/>
            <person name="Lampietro C."/>
            <person name="Lopez Roques C."/>
            <person name="Donnadieu C."/>
            <person name="Braasch I."/>
            <person name="Desvignes T."/>
            <person name="Postlethwait J."/>
            <person name="Bobe J."/>
            <person name="Guiguen Y."/>
        </authorList>
    </citation>
    <scope>NUCLEOTIDE SEQUENCE</scope>
    <source>
        <strain evidence="12">M-15738</strain>
        <tissue evidence="12">Blood</tissue>
    </source>
</reference>
<keyword evidence="5 9" id="KW-0547">Nucleotide-binding</keyword>
<feature type="region of interest" description="Disordered" evidence="10">
    <location>
        <begin position="843"/>
        <end position="865"/>
    </location>
</feature>
<dbReference type="InterPro" id="IPR017441">
    <property type="entry name" value="Protein_kinase_ATP_BS"/>
</dbReference>
<keyword evidence="13" id="KW-1185">Reference proteome</keyword>
<evidence type="ECO:0000313" key="13">
    <source>
        <dbReference type="Proteomes" id="UP000823561"/>
    </source>
</evidence>
<dbReference type="GO" id="GO:0010508">
    <property type="term" value="P:positive regulation of autophagy"/>
    <property type="evidence" value="ECO:0007669"/>
    <property type="project" value="TreeGrafter"/>
</dbReference>
<evidence type="ECO:0000256" key="8">
    <source>
        <dbReference type="ARBA" id="ARBA00023006"/>
    </source>
</evidence>
<feature type="region of interest" description="Disordered" evidence="10">
    <location>
        <begin position="393"/>
        <end position="417"/>
    </location>
</feature>
<comment type="caution">
    <text evidence="12">The sequence shown here is derived from an EMBL/GenBank/DDBJ whole genome shotgun (WGS) entry which is preliminary data.</text>
</comment>
<dbReference type="InterPro" id="IPR045269">
    <property type="entry name" value="Atg1-like"/>
</dbReference>
<dbReference type="PROSITE" id="PS00108">
    <property type="entry name" value="PROTEIN_KINASE_ST"/>
    <property type="match status" value="1"/>
</dbReference>
<dbReference type="GO" id="GO:0048675">
    <property type="term" value="P:axon extension"/>
    <property type="evidence" value="ECO:0007669"/>
    <property type="project" value="TreeGrafter"/>
</dbReference>
<evidence type="ECO:0000256" key="1">
    <source>
        <dbReference type="ARBA" id="ARBA00012513"/>
    </source>
</evidence>
<dbReference type="InterPro" id="IPR000719">
    <property type="entry name" value="Prot_kinase_dom"/>
</dbReference>
<evidence type="ECO:0000256" key="2">
    <source>
        <dbReference type="ARBA" id="ARBA00022527"/>
    </source>
</evidence>
<dbReference type="GO" id="GO:0048671">
    <property type="term" value="P:negative regulation of collateral sprouting"/>
    <property type="evidence" value="ECO:0007669"/>
    <property type="project" value="TreeGrafter"/>
</dbReference>
<keyword evidence="6" id="KW-0418">Kinase</keyword>
<proteinExistence type="predicted"/>